<name>A0A6J4ULA2_9DEIN</name>
<dbReference type="GO" id="GO:0006412">
    <property type="term" value="P:translation"/>
    <property type="evidence" value="ECO:0007669"/>
    <property type="project" value="UniProtKB-UniRule"/>
</dbReference>
<dbReference type="CDD" id="cd01658">
    <property type="entry name" value="Ribosomal_L30"/>
    <property type="match status" value="1"/>
</dbReference>
<dbReference type="InterPro" id="IPR016082">
    <property type="entry name" value="Ribosomal_uL30_ferredoxin-like"/>
</dbReference>
<evidence type="ECO:0000256" key="1">
    <source>
        <dbReference type="ARBA" id="ARBA00007594"/>
    </source>
</evidence>
<dbReference type="EMBL" id="CADCWP010000001">
    <property type="protein sequence ID" value="CAA9552161.1"/>
    <property type="molecule type" value="Genomic_DNA"/>
</dbReference>
<accession>A0A6J4ULA2</accession>
<sequence>MKVTLVRSLIGVKEDQKATVRALGFKKTGDTRDLKDTPDVRGMVNKVSYLFKVEG</sequence>
<evidence type="ECO:0000259" key="6">
    <source>
        <dbReference type="Pfam" id="PF00327"/>
    </source>
</evidence>
<dbReference type="PIRSF" id="PIRSF002211">
    <property type="entry name" value="Ribosomal_L30_bac-type"/>
    <property type="match status" value="1"/>
</dbReference>
<evidence type="ECO:0000256" key="5">
    <source>
        <dbReference type="HAMAP-Rule" id="MF_01371"/>
    </source>
</evidence>
<comment type="similarity">
    <text evidence="1 5">Belongs to the universal ribosomal protein uL30 family.</text>
</comment>
<organism evidence="7">
    <name type="scientific">uncultured Truepera sp</name>
    <dbReference type="NCBI Taxonomy" id="543023"/>
    <lineage>
        <taxon>Bacteria</taxon>
        <taxon>Thermotogati</taxon>
        <taxon>Deinococcota</taxon>
        <taxon>Deinococci</taxon>
        <taxon>Trueperales</taxon>
        <taxon>Trueperaceae</taxon>
        <taxon>Truepera</taxon>
        <taxon>environmental samples</taxon>
    </lineage>
</organism>
<dbReference type="PANTHER" id="PTHR15892:SF2">
    <property type="entry name" value="LARGE RIBOSOMAL SUBUNIT PROTEIN UL30M"/>
    <property type="match status" value="1"/>
</dbReference>
<dbReference type="HAMAP" id="MF_01371_B">
    <property type="entry name" value="Ribosomal_uL30_B"/>
    <property type="match status" value="1"/>
</dbReference>
<dbReference type="InterPro" id="IPR036919">
    <property type="entry name" value="Ribo_uL30_ferredoxin-like_sf"/>
</dbReference>
<evidence type="ECO:0000313" key="7">
    <source>
        <dbReference type="EMBL" id="CAA9552161.1"/>
    </source>
</evidence>
<comment type="subunit">
    <text evidence="2 5">Part of the 50S ribosomal subunit.</text>
</comment>
<reference evidence="7" key="1">
    <citation type="submission" date="2020-02" db="EMBL/GenBank/DDBJ databases">
        <authorList>
            <person name="Meier V. D."/>
        </authorList>
    </citation>
    <scope>NUCLEOTIDE SEQUENCE</scope>
    <source>
        <strain evidence="7">AVDCRST_MAG86</strain>
    </source>
</reference>
<evidence type="ECO:0000256" key="3">
    <source>
        <dbReference type="ARBA" id="ARBA00022980"/>
    </source>
</evidence>
<evidence type="ECO:0000256" key="2">
    <source>
        <dbReference type="ARBA" id="ARBA00011838"/>
    </source>
</evidence>
<dbReference type="GO" id="GO:0022625">
    <property type="term" value="C:cytosolic large ribosomal subunit"/>
    <property type="evidence" value="ECO:0007669"/>
    <property type="project" value="TreeGrafter"/>
</dbReference>
<feature type="domain" description="Large ribosomal subunit protein uL30-like ferredoxin-like fold" evidence="6">
    <location>
        <begin position="2"/>
        <end position="50"/>
    </location>
</feature>
<proteinExistence type="inferred from homology"/>
<keyword evidence="4 5" id="KW-0687">Ribonucleoprotein</keyword>
<dbReference type="AlphaFoldDB" id="A0A6J4ULA2"/>
<dbReference type="Pfam" id="PF00327">
    <property type="entry name" value="Ribosomal_L30"/>
    <property type="match status" value="1"/>
</dbReference>
<keyword evidence="3 5" id="KW-0689">Ribosomal protein</keyword>
<dbReference type="GO" id="GO:0003735">
    <property type="term" value="F:structural constituent of ribosome"/>
    <property type="evidence" value="ECO:0007669"/>
    <property type="project" value="InterPro"/>
</dbReference>
<dbReference type="Gene3D" id="3.30.1390.20">
    <property type="entry name" value="Ribosomal protein L30, ferredoxin-like fold domain"/>
    <property type="match status" value="1"/>
</dbReference>
<dbReference type="SUPFAM" id="SSF55129">
    <property type="entry name" value="Ribosomal protein L30p/L7e"/>
    <property type="match status" value="1"/>
</dbReference>
<gene>
    <name evidence="5" type="primary">rpmD</name>
    <name evidence="7" type="ORF">AVDCRST_MAG86-1519</name>
</gene>
<dbReference type="NCBIfam" id="TIGR01308">
    <property type="entry name" value="rpmD_bact"/>
    <property type="match status" value="1"/>
</dbReference>
<evidence type="ECO:0000256" key="4">
    <source>
        <dbReference type="ARBA" id="ARBA00023274"/>
    </source>
</evidence>
<protein>
    <recommendedName>
        <fullName evidence="5">Large ribosomal subunit protein uL30</fullName>
    </recommendedName>
</protein>
<dbReference type="InterPro" id="IPR005996">
    <property type="entry name" value="Ribosomal_uL30_bac-type"/>
</dbReference>
<dbReference type="PANTHER" id="PTHR15892">
    <property type="entry name" value="MITOCHONDRIAL RIBOSOMAL PROTEIN L30"/>
    <property type="match status" value="1"/>
</dbReference>